<gene>
    <name evidence="16" type="primary">TDEL0H02880</name>
    <name evidence="16" type="ORF">TDEL_0H02880</name>
</gene>
<dbReference type="STRING" id="1076872.G8ZZV3"/>
<evidence type="ECO:0000256" key="11">
    <source>
        <dbReference type="ARBA" id="ARBA00038489"/>
    </source>
</evidence>
<keyword evidence="9" id="KW-0676">Redox-active center</keyword>
<evidence type="ECO:0000259" key="15">
    <source>
        <dbReference type="PROSITE" id="PS51352"/>
    </source>
</evidence>
<dbReference type="GO" id="GO:0034599">
    <property type="term" value="P:cellular response to oxidative stress"/>
    <property type="evidence" value="ECO:0007669"/>
    <property type="project" value="UniProtKB-ARBA"/>
</dbReference>
<name>G8ZZV3_TORDE</name>
<feature type="compositionally biased region" description="Basic and acidic residues" evidence="14">
    <location>
        <begin position="131"/>
        <end position="161"/>
    </location>
</feature>
<dbReference type="Gene3D" id="3.40.30.10">
    <property type="entry name" value="Glutaredoxin"/>
    <property type="match status" value="1"/>
</dbReference>
<keyword evidence="6" id="KW-0560">Oxidoreductase</keyword>
<feature type="domain" description="Thioredoxin" evidence="15">
    <location>
        <begin position="202"/>
        <end position="353"/>
    </location>
</feature>
<dbReference type="eggNOG" id="KOG0855">
    <property type="taxonomic scope" value="Eukaryota"/>
</dbReference>
<dbReference type="GO" id="GO:0045454">
    <property type="term" value="P:cell redox homeostasis"/>
    <property type="evidence" value="ECO:0007669"/>
    <property type="project" value="TreeGrafter"/>
</dbReference>
<comment type="similarity">
    <text evidence="11">Belongs to the peroxiredoxin family. BCP/PrxQ subfamily.</text>
</comment>
<keyword evidence="17" id="KW-1185">Reference proteome</keyword>
<dbReference type="InParanoid" id="G8ZZV3"/>
<feature type="compositionally biased region" description="Basic and acidic residues" evidence="14">
    <location>
        <begin position="59"/>
        <end position="71"/>
    </location>
</feature>
<dbReference type="EMBL" id="HE616749">
    <property type="protein sequence ID" value="CCE94147.1"/>
    <property type="molecule type" value="Genomic_DNA"/>
</dbReference>
<comment type="subcellular location">
    <subcellularLocation>
        <location evidence="1">Nucleus</location>
    </subcellularLocation>
</comment>
<evidence type="ECO:0000256" key="14">
    <source>
        <dbReference type="SAM" id="MobiDB-lite"/>
    </source>
</evidence>
<dbReference type="Proteomes" id="UP000005627">
    <property type="component" value="Chromosome 8"/>
</dbReference>
<evidence type="ECO:0000256" key="2">
    <source>
        <dbReference type="ARBA" id="ARBA00011245"/>
    </source>
</evidence>
<keyword evidence="8" id="KW-0539">Nucleus</keyword>
<feature type="compositionally biased region" description="Basic and acidic residues" evidence="14">
    <location>
        <begin position="175"/>
        <end position="188"/>
    </location>
</feature>
<dbReference type="PANTHER" id="PTHR42801">
    <property type="entry name" value="THIOREDOXIN-DEPENDENT PEROXIDE REDUCTASE"/>
    <property type="match status" value="1"/>
</dbReference>
<dbReference type="Pfam" id="PF00578">
    <property type="entry name" value="AhpC-TSA"/>
    <property type="match status" value="1"/>
</dbReference>
<sequence>MSKKSKTSESTKPPAGEDETGVKGEELWKLSKDESAPKGRRGSKSKKDATKPPAGEDETGGKGEELWKLPRGESASSKARRGSRTSKHKNDSSKPPAGEDETGVAGEELWKLPRKEGAESESTKPPAGEDETGKEGEELWKLHKDEGAKPRRGSKSSDKTKPLAGEDETGGEGEELWKLPKKDEKETDVAEDSDQTAQSTELDIGDEIPDVTLQNQDGKDVSLRDVAKEHKIIIIFAYPKASTPGCTRQACGYRDNYDELKEHAAVFGLSGDNASAQKKFQTKQSLPFDLLCDPGRVLIGHLGAKKTAQSGTLRSHWVFFDGKLKYKRVKVSPEVSIQDGKKEVLELAASLQNE</sequence>
<dbReference type="InterPro" id="IPR000866">
    <property type="entry name" value="AhpC/TSA"/>
</dbReference>
<evidence type="ECO:0000256" key="8">
    <source>
        <dbReference type="ARBA" id="ARBA00023242"/>
    </source>
</evidence>
<dbReference type="GO" id="GO:0005737">
    <property type="term" value="C:cytoplasm"/>
    <property type="evidence" value="ECO:0007669"/>
    <property type="project" value="TreeGrafter"/>
</dbReference>
<keyword evidence="7" id="KW-1015">Disulfide bond</keyword>
<evidence type="ECO:0000256" key="1">
    <source>
        <dbReference type="ARBA" id="ARBA00004123"/>
    </source>
</evidence>
<keyword evidence="4" id="KW-0575">Peroxidase</keyword>
<evidence type="ECO:0000256" key="3">
    <source>
        <dbReference type="ARBA" id="ARBA00013017"/>
    </source>
</evidence>
<reference evidence="16 17" key="1">
    <citation type="journal article" date="2011" name="Proc. Natl. Acad. Sci. U.S.A.">
        <title>Evolutionary erosion of yeast sex chromosomes by mating-type switching accidents.</title>
        <authorList>
            <person name="Gordon J.L."/>
            <person name="Armisen D."/>
            <person name="Proux-Wera E."/>
            <person name="Oheigeartaigh S.S."/>
            <person name="Byrne K.P."/>
            <person name="Wolfe K.H."/>
        </authorList>
    </citation>
    <scope>NUCLEOTIDE SEQUENCE [LARGE SCALE GENOMIC DNA]</scope>
    <source>
        <strain evidence="17">ATCC 10662 / CBS 1146 / NBRC 0425 / NCYC 2629 / NRRL Y-866</strain>
    </source>
</reference>
<dbReference type="EC" id="1.11.1.24" evidence="3"/>
<protein>
    <recommendedName>
        <fullName evidence="3">thioredoxin-dependent peroxiredoxin</fullName>
        <ecNumber evidence="3">1.11.1.24</ecNumber>
    </recommendedName>
    <alternativeName>
        <fullName evidence="13">Nuclear thiol peroxidase</fullName>
    </alternativeName>
    <alternativeName>
        <fullName evidence="10">Thioredoxin peroxidase</fullName>
    </alternativeName>
</protein>
<feature type="region of interest" description="Disordered" evidence="14">
    <location>
        <begin position="1"/>
        <end position="216"/>
    </location>
</feature>
<evidence type="ECO:0000256" key="6">
    <source>
        <dbReference type="ARBA" id="ARBA00023002"/>
    </source>
</evidence>
<evidence type="ECO:0000256" key="7">
    <source>
        <dbReference type="ARBA" id="ARBA00023157"/>
    </source>
</evidence>
<dbReference type="SUPFAM" id="SSF52833">
    <property type="entry name" value="Thioredoxin-like"/>
    <property type="match status" value="1"/>
</dbReference>
<keyword evidence="5" id="KW-0049">Antioxidant</keyword>
<organism evidence="16 17">
    <name type="scientific">Torulaspora delbrueckii</name>
    <name type="common">Yeast</name>
    <name type="synonym">Candida colliculosa</name>
    <dbReference type="NCBI Taxonomy" id="4950"/>
    <lineage>
        <taxon>Eukaryota</taxon>
        <taxon>Fungi</taxon>
        <taxon>Dikarya</taxon>
        <taxon>Ascomycota</taxon>
        <taxon>Saccharomycotina</taxon>
        <taxon>Saccharomycetes</taxon>
        <taxon>Saccharomycetales</taxon>
        <taxon>Saccharomycetaceae</taxon>
        <taxon>Torulaspora</taxon>
    </lineage>
</organism>
<evidence type="ECO:0000256" key="12">
    <source>
        <dbReference type="ARBA" id="ARBA00049091"/>
    </source>
</evidence>
<comment type="catalytic activity">
    <reaction evidence="12">
        <text>a hydroperoxide + [thioredoxin]-dithiol = an alcohol + [thioredoxin]-disulfide + H2O</text>
        <dbReference type="Rhea" id="RHEA:62620"/>
        <dbReference type="Rhea" id="RHEA-COMP:10698"/>
        <dbReference type="Rhea" id="RHEA-COMP:10700"/>
        <dbReference type="ChEBI" id="CHEBI:15377"/>
        <dbReference type="ChEBI" id="CHEBI:29950"/>
        <dbReference type="ChEBI" id="CHEBI:30879"/>
        <dbReference type="ChEBI" id="CHEBI:35924"/>
        <dbReference type="ChEBI" id="CHEBI:50058"/>
        <dbReference type="EC" id="1.11.1.24"/>
    </reaction>
</comment>
<dbReference type="PROSITE" id="PS51352">
    <property type="entry name" value="THIOREDOXIN_2"/>
    <property type="match status" value="1"/>
</dbReference>
<feature type="compositionally biased region" description="Basic residues" evidence="14">
    <location>
        <begin position="78"/>
        <end position="87"/>
    </location>
</feature>
<comment type="subunit">
    <text evidence="2">Monomer.</text>
</comment>
<dbReference type="GO" id="GO:0008379">
    <property type="term" value="F:thioredoxin peroxidase activity"/>
    <property type="evidence" value="ECO:0007669"/>
    <property type="project" value="TreeGrafter"/>
</dbReference>
<dbReference type="GeneID" id="11501390"/>
<dbReference type="HOGENOM" id="CLU_783435_0_0_1"/>
<proteinExistence type="inferred from homology"/>
<evidence type="ECO:0000256" key="5">
    <source>
        <dbReference type="ARBA" id="ARBA00022862"/>
    </source>
</evidence>
<evidence type="ECO:0000256" key="9">
    <source>
        <dbReference type="ARBA" id="ARBA00023284"/>
    </source>
</evidence>
<dbReference type="PANTHER" id="PTHR42801:SF23">
    <property type="entry name" value="PEROXIREDOXIN DOT5"/>
    <property type="match status" value="1"/>
</dbReference>
<accession>G8ZZV3</accession>
<dbReference type="InterPro" id="IPR013766">
    <property type="entry name" value="Thioredoxin_domain"/>
</dbReference>
<feature type="compositionally biased region" description="Acidic residues" evidence="14">
    <location>
        <begin position="165"/>
        <end position="174"/>
    </location>
</feature>
<dbReference type="AlphaFoldDB" id="G8ZZV3"/>
<dbReference type="RefSeq" id="XP_003683358.1">
    <property type="nucleotide sequence ID" value="XM_003683310.1"/>
</dbReference>
<feature type="compositionally biased region" description="Basic and acidic residues" evidence="14">
    <location>
        <begin position="108"/>
        <end position="122"/>
    </location>
</feature>
<dbReference type="OrthoDB" id="338622at2759"/>
<evidence type="ECO:0000256" key="4">
    <source>
        <dbReference type="ARBA" id="ARBA00022559"/>
    </source>
</evidence>
<dbReference type="InterPro" id="IPR036249">
    <property type="entry name" value="Thioredoxin-like_sf"/>
</dbReference>
<evidence type="ECO:0000313" key="17">
    <source>
        <dbReference type="Proteomes" id="UP000005627"/>
    </source>
</evidence>
<dbReference type="CDD" id="cd03017">
    <property type="entry name" value="PRX_BCP"/>
    <property type="match status" value="1"/>
</dbReference>
<dbReference type="FunFam" id="3.40.30.10:FF:000157">
    <property type="entry name" value="DOT5p Nuclear thiol peroxidase"/>
    <property type="match status" value="1"/>
</dbReference>
<evidence type="ECO:0000256" key="10">
    <source>
        <dbReference type="ARBA" id="ARBA00032824"/>
    </source>
</evidence>
<dbReference type="InterPro" id="IPR050924">
    <property type="entry name" value="Peroxiredoxin_BCP/PrxQ"/>
</dbReference>
<dbReference type="GO" id="GO:0005634">
    <property type="term" value="C:nucleus"/>
    <property type="evidence" value="ECO:0007669"/>
    <property type="project" value="UniProtKB-SubCell"/>
</dbReference>
<evidence type="ECO:0000256" key="13">
    <source>
        <dbReference type="ARBA" id="ARBA00077538"/>
    </source>
</evidence>
<evidence type="ECO:0000313" key="16">
    <source>
        <dbReference type="EMBL" id="CCE94147.1"/>
    </source>
</evidence>
<dbReference type="KEGG" id="tdl:TDEL_0H02880"/>
<feature type="compositionally biased region" description="Basic and acidic residues" evidence="14">
    <location>
        <begin position="20"/>
        <end position="37"/>
    </location>
</feature>